<proteinExistence type="inferred from homology"/>
<dbReference type="EMBL" id="JBHLYQ010000051">
    <property type="protein sequence ID" value="MFC0081838.1"/>
    <property type="molecule type" value="Genomic_DNA"/>
</dbReference>
<dbReference type="InterPro" id="IPR050361">
    <property type="entry name" value="MPP/UQCRC_Complex"/>
</dbReference>
<dbReference type="Pfam" id="PF05193">
    <property type="entry name" value="Peptidase_M16_C"/>
    <property type="match status" value="1"/>
</dbReference>
<dbReference type="Pfam" id="PF00675">
    <property type="entry name" value="Peptidase_M16"/>
    <property type="match status" value="1"/>
</dbReference>
<dbReference type="SUPFAM" id="SSF63411">
    <property type="entry name" value="LuxS/MPP-like metallohydrolase"/>
    <property type="match status" value="2"/>
</dbReference>
<gene>
    <name evidence="5" type="ORF">ACFFRE_06720</name>
</gene>
<evidence type="ECO:0000259" key="4">
    <source>
        <dbReference type="Pfam" id="PF05193"/>
    </source>
</evidence>
<dbReference type="InterPro" id="IPR011249">
    <property type="entry name" value="Metalloenz_LuxS/M16"/>
</dbReference>
<dbReference type="Gene3D" id="3.30.830.10">
    <property type="entry name" value="Metalloenzyme, LuxS/M16 peptidase-like"/>
    <property type="match status" value="2"/>
</dbReference>
<organism evidence="5 6">
    <name type="scientific">Aciditerrimonas ferrireducens</name>
    <dbReference type="NCBI Taxonomy" id="667306"/>
    <lineage>
        <taxon>Bacteria</taxon>
        <taxon>Bacillati</taxon>
        <taxon>Actinomycetota</taxon>
        <taxon>Acidimicrobiia</taxon>
        <taxon>Acidimicrobiales</taxon>
        <taxon>Acidimicrobiaceae</taxon>
        <taxon>Aciditerrimonas</taxon>
    </lineage>
</organism>
<comment type="caution">
    <text evidence="5">The sequence shown here is derived from an EMBL/GenBank/DDBJ whole genome shotgun (WGS) entry which is preliminary data.</text>
</comment>
<accession>A0ABV6C3E9</accession>
<dbReference type="PANTHER" id="PTHR11851">
    <property type="entry name" value="METALLOPROTEASE"/>
    <property type="match status" value="1"/>
</dbReference>
<protein>
    <submittedName>
        <fullName evidence="5">M16 family metallopeptidase</fullName>
    </submittedName>
</protein>
<dbReference type="InterPro" id="IPR001431">
    <property type="entry name" value="Pept_M16_Zn_BS"/>
</dbReference>
<keyword evidence="6" id="KW-1185">Reference proteome</keyword>
<reference evidence="5 6" key="1">
    <citation type="submission" date="2024-09" db="EMBL/GenBank/DDBJ databases">
        <authorList>
            <person name="Sun Q."/>
            <person name="Mori K."/>
        </authorList>
    </citation>
    <scope>NUCLEOTIDE SEQUENCE [LARGE SCALE GENOMIC DNA]</scope>
    <source>
        <strain evidence="5 6">JCM 15389</strain>
    </source>
</reference>
<dbReference type="PROSITE" id="PS00143">
    <property type="entry name" value="INSULINASE"/>
    <property type="match status" value="1"/>
</dbReference>
<sequence>MRGQTGPVLTDRLPCGVQLVVEPMDHVASVTLGVWVGTGSRDEDPTEAGSSHFLEHLLFKGSPRWPATRLAEAVDEVGGDMNAYTTKEYTTFYVRLLAEHLDLGLDVLGSILTEPTLDEADVRAERSVVLDELRMHADEPADVAAEQLAAALFPQHPLGRDVLGSEDSVLGLDAQGLRRFFERHYRNDNLVVAAAGALDPERLAVAVDQVFGARRGGGPPTRTPPGPATPATVISTRPTEQVQLALGVRAPGRNAEQRHALAVLAHVLGGGLSSRLFQEIRERRGLAYSVWADRVLFEETGYLALGAGTGPDDARQVLALLQAQLEDLAARGPTPRELAVAKAFLRADTLLGLEDSGARMHRIGAAQLLHGQVPPLEQLLARLEAVEAEEVAALAAELASGPRVVSAVGPLRPDQLP</sequence>
<dbReference type="PANTHER" id="PTHR11851:SF49">
    <property type="entry name" value="MITOCHONDRIAL-PROCESSING PEPTIDASE SUBUNIT ALPHA"/>
    <property type="match status" value="1"/>
</dbReference>
<evidence type="ECO:0000256" key="1">
    <source>
        <dbReference type="ARBA" id="ARBA00007261"/>
    </source>
</evidence>
<dbReference type="InterPro" id="IPR011765">
    <property type="entry name" value="Pept_M16_N"/>
</dbReference>
<evidence type="ECO:0000313" key="6">
    <source>
        <dbReference type="Proteomes" id="UP001589788"/>
    </source>
</evidence>
<evidence type="ECO:0000256" key="2">
    <source>
        <dbReference type="RuleBase" id="RU004447"/>
    </source>
</evidence>
<name>A0ABV6C3E9_9ACTN</name>
<dbReference type="Proteomes" id="UP001589788">
    <property type="component" value="Unassembled WGS sequence"/>
</dbReference>
<evidence type="ECO:0000259" key="3">
    <source>
        <dbReference type="Pfam" id="PF00675"/>
    </source>
</evidence>
<dbReference type="InterPro" id="IPR007863">
    <property type="entry name" value="Peptidase_M16_C"/>
</dbReference>
<dbReference type="RefSeq" id="WP_377789141.1">
    <property type="nucleotide sequence ID" value="NZ_JBHLYQ010000051.1"/>
</dbReference>
<evidence type="ECO:0000313" key="5">
    <source>
        <dbReference type="EMBL" id="MFC0081838.1"/>
    </source>
</evidence>
<comment type="similarity">
    <text evidence="1 2">Belongs to the peptidase M16 family.</text>
</comment>
<feature type="domain" description="Peptidase M16 C-terminal" evidence="4">
    <location>
        <begin position="173"/>
        <end position="343"/>
    </location>
</feature>
<feature type="domain" description="Peptidase M16 N-terminal" evidence="3">
    <location>
        <begin position="26"/>
        <end position="164"/>
    </location>
</feature>